<dbReference type="PANTHER" id="PTHR33744:SF1">
    <property type="entry name" value="DNA-BINDING TRANSCRIPTIONAL ACTIVATOR ADER"/>
    <property type="match status" value="1"/>
</dbReference>
<dbReference type="InterPro" id="IPR025736">
    <property type="entry name" value="PucR_C-HTH_dom"/>
</dbReference>
<dbReference type="InterPro" id="IPR051448">
    <property type="entry name" value="CdaR-like_regulators"/>
</dbReference>
<dbReference type="EMBL" id="VCQV01000005">
    <property type="protein sequence ID" value="TWP37675.1"/>
    <property type="molecule type" value="Genomic_DNA"/>
</dbReference>
<evidence type="ECO:0000313" key="4">
    <source>
        <dbReference type="Proteomes" id="UP000320244"/>
    </source>
</evidence>
<reference evidence="3 4" key="2">
    <citation type="submission" date="2019-08" db="EMBL/GenBank/DDBJ databases">
        <title>Jejuicoccus antrihumi gen. nov., sp. nov., a new member of the family Dermacoccaceae isolated from a cave.</title>
        <authorList>
            <person name="Schumann P."/>
            <person name="Kim I.S."/>
        </authorList>
    </citation>
    <scope>NUCLEOTIDE SEQUENCE [LARGE SCALE GENOMIC DNA]</scope>
    <source>
        <strain evidence="3 4">C5-26</strain>
    </source>
</reference>
<protein>
    <submittedName>
        <fullName evidence="3">PucR family transcriptional regulator</fullName>
    </submittedName>
</protein>
<dbReference type="Gene3D" id="1.10.10.2840">
    <property type="entry name" value="PucR C-terminal helix-turn-helix domain"/>
    <property type="match status" value="1"/>
</dbReference>
<name>A0A563E5H1_9MICO</name>
<sequence>MREQPAADGAPEGVGVEALRTALVEGFPQLLVRVGDALAGSWPDYAEYIEEHLDQLSSAADLVVPRLLSGMPASAAGAPSGERLVPIGGDGADVVDRDPMIANLFEQVGRMHFLRGQDLTSLLTAYQSGAQVAWDHIARAAMSAGLGTQHVSDLAETLFLLVHDISVCTSRGFVSEQSDSAMATQRARAELTGALMSTVADSFSIQQAAERASWAVPESAAFVIVGLESDDHVGHGMRSDPEWLFVRVEGVVGLIVPWVAGVRARLARVLEGQGVVVGPPVPVVRLRGSFSVARSVLRLKRAGLIEGDVTFADDHLDVLLIHRQPQVLEALRRRVLAPMDDLPEATRDRLLDTLTAWLLHLGSRAAVADELHIHPQTVRYRLDQLREVFGDALDSPRERAKLFLVLAWGAPREFEEDG</sequence>
<feature type="domain" description="PucR-like N-terminal" evidence="2">
    <location>
        <begin position="102"/>
        <end position="194"/>
    </location>
</feature>
<proteinExistence type="predicted"/>
<organism evidence="3 4">
    <name type="scientific">Leekyejoonella antrihumi</name>
    <dbReference type="NCBI Taxonomy" id="1660198"/>
    <lineage>
        <taxon>Bacteria</taxon>
        <taxon>Bacillati</taxon>
        <taxon>Actinomycetota</taxon>
        <taxon>Actinomycetes</taxon>
        <taxon>Micrococcales</taxon>
        <taxon>Dermacoccaceae</taxon>
        <taxon>Leekyejoonella</taxon>
    </lineage>
</organism>
<evidence type="ECO:0000259" key="1">
    <source>
        <dbReference type="Pfam" id="PF13556"/>
    </source>
</evidence>
<evidence type="ECO:0000259" key="2">
    <source>
        <dbReference type="Pfam" id="PF25906"/>
    </source>
</evidence>
<dbReference type="Pfam" id="PF25906">
    <property type="entry name" value="PucR-like_N"/>
    <property type="match status" value="1"/>
</dbReference>
<dbReference type="AlphaFoldDB" id="A0A563E5H1"/>
<reference evidence="3 4" key="1">
    <citation type="submission" date="2019-05" db="EMBL/GenBank/DDBJ databases">
        <authorList>
            <person name="Lee S.D."/>
        </authorList>
    </citation>
    <scope>NUCLEOTIDE SEQUENCE [LARGE SCALE GENOMIC DNA]</scope>
    <source>
        <strain evidence="3 4">C5-26</strain>
    </source>
</reference>
<dbReference type="Proteomes" id="UP000320244">
    <property type="component" value="Unassembled WGS sequence"/>
</dbReference>
<feature type="domain" description="PucR C-terminal helix-turn-helix" evidence="1">
    <location>
        <begin position="350"/>
        <end position="407"/>
    </location>
</feature>
<dbReference type="OrthoDB" id="5243741at2"/>
<gene>
    <name evidence="3" type="ORF">FGL98_05590</name>
</gene>
<keyword evidence="4" id="KW-1185">Reference proteome</keyword>
<dbReference type="PANTHER" id="PTHR33744">
    <property type="entry name" value="CARBOHYDRATE DIACID REGULATOR"/>
    <property type="match status" value="1"/>
</dbReference>
<dbReference type="InterPro" id="IPR058663">
    <property type="entry name" value="PucR-like_N"/>
</dbReference>
<evidence type="ECO:0000313" key="3">
    <source>
        <dbReference type="EMBL" id="TWP37675.1"/>
    </source>
</evidence>
<dbReference type="Pfam" id="PF13556">
    <property type="entry name" value="HTH_30"/>
    <property type="match status" value="1"/>
</dbReference>
<accession>A0A563E5H1</accession>
<dbReference type="InterPro" id="IPR042070">
    <property type="entry name" value="PucR_C-HTH_sf"/>
</dbReference>
<dbReference type="RefSeq" id="WP_146315742.1">
    <property type="nucleotide sequence ID" value="NZ_VCQV01000005.1"/>
</dbReference>
<comment type="caution">
    <text evidence="3">The sequence shown here is derived from an EMBL/GenBank/DDBJ whole genome shotgun (WGS) entry which is preliminary data.</text>
</comment>